<dbReference type="PANTHER" id="PTHR28283">
    <property type="entry name" value="3',5'-CYCLIC-NUCLEOTIDE PHOSPHODIESTERASE 1"/>
    <property type="match status" value="1"/>
</dbReference>
<dbReference type="GO" id="GO:0007189">
    <property type="term" value="P:adenylate cyclase-activating G protein-coupled receptor signaling pathway"/>
    <property type="evidence" value="ECO:0007669"/>
    <property type="project" value="EnsemblFungi"/>
</dbReference>
<dbReference type="PRINTS" id="PR00388">
    <property type="entry name" value="PDIESTERASE2"/>
</dbReference>
<dbReference type="KEGG" id="tdl:TDEL_0D06410"/>
<reference evidence="1 2" key="1">
    <citation type="journal article" date="2011" name="Proc. Natl. Acad. Sci. U.S.A.">
        <title>Evolutionary erosion of yeast sex chromosomes by mating-type switching accidents.</title>
        <authorList>
            <person name="Gordon J.L."/>
            <person name="Armisen D."/>
            <person name="Proux-Wera E."/>
            <person name="Oheigeartaigh S.S."/>
            <person name="Byrne K.P."/>
            <person name="Wolfe K.H."/>
        </authorList>
    </citation>
    <scope>NUCLEOTIDE SEQUENCE [LARGE SCALE GENOMIC DNA]</scope>
    <source>
        <strain evidence="2">ATCC 10662 / CBS 1146 / NBRC 0425 / NCYC 2629 / NRRL Y-866</strain>
    </source>
</reference>
<dbReference type="EMBL" id="HE616745">
    <property type="protein sequence ID" value="CCE92225.1"/>
    <property type="molecule type" value="Genomic_DNA"/>
</dbReference>
<dbReference type="InterPro" id="IPR000396">
    <property type="entry name" value="Pdiesterase2"/>
</dbReference>
<dbReference type="Proteomes" id="UP000005627">
    <property type="component" value="Chromosome 4"/>
</dbReference>
<keyword evidence="2" id="KW-1185">Reference proteome</keyword>
<name>G8ZUD1_TORDE</name>
<dbReference type="AlphaFoldDB" id="G8ZUD1"/>
<dbReference type="STRING" id="1076872.G8ZUD1"/>
<organism evidence="1 2">
    <name type="scientific">Torulaspora delbrueckii</name>
    <name type="common">Yeast</name>
    <name type="synonym">Candida colliculosa</name>
    <dbReference type="NCBI Taxonomy" id="4950"/>
    <lineage>
        <taxon>Eukaryota</taxon>
        <taxon>Fungi</taxon>
        <taxon>Dikarya</taxon>
        <taxon>Ascomycota</taxon>
        <taxon>Saccharomycotina</taxon>
        <taxon>Saccharomycetes</taxon>
        <taxon>Saccharomycetales</taxon>
        <taxon>Saccharomycetaceae</taxon>
        <taxon>Torulaspora</taxon>
    </lineage>
</organism>
<dbReference type="HOGENOM" id="CLU_016658_2_1_1"/>
<dbReference type="SUPFAM" id="SSF56281">
    <property type="entry name" value="Metallo-hydrolase/oxidoreductase"/>
    <property type="match status" value="1"/>
</dbReference>
<dbReference type="GO" id="GO:0004115">
    <property type="term" value="F:3',5'-cyclic-AMP phosphodiesterase activity"/>
    <property type="evidence" value="ECO:0007669"/>
    <property type="project" value="UniProtKB-UniRule"/>
</dbReference>
<dbReference type="GO" id="GO:1902660">
    <property type="term" value="P:negative regulation of glucose mediated signaling pathway"/>
    <property type="evidence" value="ECO:0007669"/>
    <property type="project" value="TreeGrafter"/>
</dbReference>
<dbReference type="GO" id="GO:0006198">
    <property type="term" value="P:cAMP catabolic process"/>
    <property type="evidence" value="ECO:0007669"/>
    <property type="project" value="UniProtKB-UniRule"/>
</dbReference>
<dbReference type="OrthoDB" id="258495at2759"/>
<dbReference type="InterPro" id="IPR036866">
    <property type="entry name" value="RibonucZ/Hydroxyglut_hydro"/>
</dbReference>
<protein>
    <recommendedName>
        <fullName evidence="3">3',5'-cyclic-nucleotide phosphodiesterase</fullName>
    </recommendedName>
</protein>
<sequence length="360" mass="40799">MFNFEVTVLGASGGPDAGDTQCFMVRPSGSRDLRSICVDGGAGVGQIARILSQAKDMSRPQLIESFYFNDFEPADQFFDPRTPVKLGFPTDLVENVSSNTWKRALQFYKGIKEYYITHAHLDHIAAMVMNSPMAYDGECISGKKLWGLPFTMDAIKRHVFNDLIWPDLLDGTASRLKLDSLAELRLHNCETFPQWDIIPLKVHHGFGVSEPSSRIYSTIYLFIDKHSGSGIVICGDLEQDHASDKLPLLEEAWDYIAKHISHRRLKGIIIECSSWTATQQTELYGHMSPTYLVPALNRLQRQYQEPDALRDLEVVITHVKKAISDKDPRLIILKELRDQAHATQLHVRFSIAIQGYTFQF</sequence>
<evidence type="ECO:0008006" key="3">
    <source>
        <dbReference type="Google" id="ProtNLM"/>
    </source>
</evidence>
<accession>G8ZUD1</accession>
<dbReference type="PANTHER" id="PTHR28283:SF1">
    <property type="entry name" value="3',5'-CYCLIC-NUCLEOTIDE PHOSPHODIESTERASE 1"/>
    <property type="match status" value="1"/>
</dbReference>
<dbReference type="GO" id="GO:0047555">
    <property type="term" value="F:3',5'-cyclic-GMP phosphodiesterase activity"/>
    <property type="evidence" value="ECO:0007669"/>
    <property type="project" value="TreeGrafter"/>
</dbReference>
<evidence type="ECO:0000313" key="1">
    <source>
        <dbReference type="EMBL" id="CCE92225.1"/>
    </source>
</evidence>
<dbReference type="FunCoup" id="G8ZUD1">
    <property type="interactions" value="70"/>
</dbReference>
<dbReference type="GeneID" id="11503592"/>
<dbReference type="Gene3D" id="3.60.15.10">
    <property type="entry name" value="Ribonuclease Z/Hydroxyacylglutathione hydrolase-like"/>
    <property type="match status" value="1"/>
</dbReference>
<dbReference type="InParanoid" id="G8ZUD1"/>
<dbReference type="RefSeq" id="XP_003681436.1">
    <property type="nucleotide sequence ID" value="XM_003681388.1"/>
</dbReference>
<dbReference type="eggNOG" id="ENOG502RFKK">
    <property type="taxonomic scope" value="Eukaryota"/>
</dbReference>
<gene>
    <name evidence="1" type="primary">TDEL0D06410</name>
    <name evidence="1" type="ORF">TDEL_0D06410</name>
</gene>
<dbReference type="CDD" id="cd07735">
    <property type="entry name" value="class_II_PDE_MBL-fold"/>
    <property type="match status" value="1"/>
</dbReference>
<evidence type="ECO:0000313" key="2">
    <source>
        <dbReference type="Proteomes" id="UP000005627"/>
    </source>
</evidence>
<proteinExistence type="predicted"/>
<dbReference type="Pfam" id="PF02112">
    <property type="entry name" value="PDEase_II"/>
    <property type="match status" value="1"/>
</dbReference>